<gene>
    <name evidence="3" type="ORF">L873DRAFT_1671849</name>
</gene>
<dbReference type="AlphaFoldDB" id="A0A3N4K0A0"/>
<dbReference type="InterPro" id="IPR056884">
    <property type="entry name" value="NPHP3-like_N"/>
</dbReference>
<keyword evidence="4" id="KW-1185">Reference proteome</keyword>
<sequence>MNDTATNNCPITGYNEKSRIFSWLSPLDLWKRHSDLAATRSGSVGDWVLMTLGFQAWCQDANHQQGHPILLCHGVPGAGKTFLCPLVIDTLCHEAAGQNIAVACLYGDYRRPNKQISGAILGGVLWQLVERLPDIPEERHKAFLGAEGNAGGCISELSEIIKLLSRVLANFQRTFIYVDALDEISVDGRVEFLQVLSKIVETSLNTRLFFTGRPDVRCELEAHLSWTLSAISVQPSLNYIERYLAVKLDNDPHPGAVDASLGSEILARVAQGLSEM</sequence>
<keyword evidence="1" id="KW-0677">Repeat</keyword>
<dbReference type="SUPFAM" id="SSF52540">
    <property type="entry name" value="P-loop containing nucleoside triphosphate hydrolases"/>
    <property type="match status" value="1"/>
</dbReference>
<dbReference type="EMBL" id="ML120365">
    <property type="protein sequence ID" value="RPB02938.1"/>
    <property type="molecule type" value="Genomic_DNA"/>
</dbReference>
<evidence type="ECO:0000256" key="1">
    <source>
        <dbReference type="ARBA" id="ARBA00022737"/>
    </source>
</evidence>
<feature type="domain" description="Nephrocystin 3-like N-terminal" evidence="2">
    <location>
        <begin position="45"/>
        <end position="213"/>
    </location>
</feature>
<evidence type="ECO:0000259" key="2">
    <source>
        <dbReference type="Pfam" id="PF24883"/>
    </source>
</evidence>
<evidence type="ECO:0000313" key="4">
    <source>
        <dbReference type="Proteomes" id="UP000276215"/>
    </source>
</evidence>
<name>A0A3N4K0A0_9PEZI</name>
<dbReference type="Pfam" id="PF24883">
    <property type="entry name" value="NPHP3_N"/>
    <property type="match status" value="1"/>
</dbReference>
<evidence type="ECO:0000313" key="3">
    <source>
        <dbReference type="EMBL" id="RPB02938.1"/>
    </source>
</evidence>
<accession>A0A3N4K0A0</accession>
<dbReference type="Gene3D" id="3.40.50.300">
    <property type="entry name" value="P-loop containing nucleotide triphosphate hydrolases"/>
    <property type="match status" value="1"/>
</dbReference>
<protein>
    <recommendedName>
        <fullName evidence="2">Nephrocystin 3-like N-terminal domain-containing protein</fullName>
    </recommendedName>
</protein>
<dbReference type="InterPro" id="IPR027417">
    <property type="entry name" value="P-loop_NTPase"/>
</dbReference>
<dbReference type="PANTHER" id="PTHR10039:SF16">
    <property type="entry name" value="GPI INOSITOL-DEACYLASE"/>
    <property type="match status" value="1"/>
</dbReference>
<dbReference type="Proteomes" id="UP000276215">
    <property type="component" value="Unassembled WGS sequence"/>
</dbReference>
<dbReference type="STRING" id="1336337.A0A3N4K0A0"/>
<dbReference type="OrthoDB" id="195446at2759"/>
<dbReference type="PANTHER" id="PTHR10039">
    <property type="entry name" value="AMELOGENIN"/>
    <property type="match status" value="1"/>
</dbReference>
<organism evidence="3 4">
    <name type="scientific">Choiromyces venosus 120613-1</name>
    <dbReference type="NCBI Taxonomy" id="1336337"/>
    <lineage>
        <taxon>Eukaryota</taxon>
        <taxon>Fungi</taxon>
        <taxon>Dikarya</taxon>
        <taxon>Ascomycota</taxon>
        <taxon>Pezizomycotina</taxon>
        <taxon>Pezizomycetes</taxon>
        <taxon>Pezizales</taxon>
        <taxon>Tuberaceae</taxon>
        <taxon>Choiromyces</taxon>
    </lineage>
</organism>
<reference evidence="3 4" key="1">
    <citation type="journal article" date="2018" name="Nat. Ecol. Evol.">
        <title>Pezizomycetes genomes reveal the molecular basis of ectomycorrhizal truffle lifestyle.</title>
        <authorList>
            <person name="Murat C."/>
            <person name="Payen T."/>
            <person name="Noel B."/>
            <person name="Kuo A."/>
            <person name="Morin E."/>
            <person name="Chen J."/>
            <person name="Kohler A."/>
            <person name="Krizsan K."/>
            <person name="Balestrini R."/>
            <person name="Da Silva C."/>
            <person name="Montanini B."/>
            <person name="Hainaut M."/>
            <person name="Levati E."/>
            <person name="Barry K.W."/>
            <person name="Belfiori B."/>
            <person name="Cichocki N."/>
            <person name="Clum A."/>
            <person name="Dockter R.B."/>
            <person name="Fauchery L."/>
            <person name="Guy J."/>
            <person name="Iotti M."/>
            <person name="Le Tacon F."/>
            <person name="Lindquist E.A."/>
            <person name="Lipzen A."/>
            <person name="Malagnac F."/>
            <person name="Mello A."/>
            <person name="Molinier V."/>
            <person name="Miyauchi S."/>
            <person name="Poulain J."/>
            <person name="Riccioni C."/>
            <person name="Rubini A."/>
            <person name="Sitrit Y."/>
            <person name="Splivallo R."/>
            <person name="Traeger S."/>
            <person name="Wang M."/>
            <person name="Zifcakova L."/>
            <person name="Wipf D."/>
            <person name="Zambonelli A."/>
            <person name="Paolocci F."/>
            <person name="Nowrousian M."/>
            <person name="Ottonello S."/>
            <person name="Baldrian P."/>
            <person name="Spatafora J.W."/>
            <person name="Henrissat B."/>
            <person name="Nagy L.G."/>
            <person name="Aury J.M."/>
            <person name="Wincker P."/>
            <person name="Grigoriev I.V."/>
            <person name="Bonfante P."/>
            <person name="Martin F.M."/>
        </authorList>
    </citation>
    <scope>NUCLEOTIDE SEQUENCE [LARGE SCALE GENOMIC DNA]</scope>
    <source>
        <strain evidence="3 4">120613-1</strain>
    </source>
</reference>
<proteinExistence type="predicted"/>